<gene>
    <name evidence="1" type="ORF">O6H91_11G033000</name>
</gene>
<dbReference type="EMBL" id="CM055102">
    <property type="protein sequence ID" value="KAJ7538059.1"/>
    <property type="molecule type" value="Genomic_DNA"/>
</dbReference>
<sequence length="274" mass="31082">MGSLWAAFCWRLIHACLDVVYFFSAIRLRLLALCWAFPFFVQGEEACIQQILGERKRLPKTVAIVLDSEEARHGKDKVVVLLWWLKKVGVCHVSLYDMEGLMKTSQHVLEDNYSLSTNKAERVHFYHHKGRSKELIETDDKGLSKTNMSNLFCVTDKTGEAPDKHIMLVELLSLEDGKEAIVRAARHLCTSAQKMRVESLSEADLNESMIESGVGGPDPDLLIIFGAASCLFEFPPWRIRLTEILYFGSLKNLTAPSFVSLLNDFSKKTHRYGK</sequence>
<reference evidence="2" key="1">
    <citation type="journal article" date="2024" name="Proc. Natl. Acad. Sci. U.S.A.">
        <title>Extraordinary preservation of gene collinearity over three hundred million years revealed in homosporous lycophytes.</title>
        <authorList>
            <person name="Li C."/>
            <person name="Wickell D."/>
            <person name="Kuo L.Y."/>
            <person name="Chen X."/>
            <person name="Nie B."/>
            <person name="Liao X."/>
            <person name="Peng D."/>
            <person name="Ji J."/>
            <person name="Jenkins J."/>
            <person name="Williams M."/>
            <person name="Shu S."/>
            <person name="Plott C."/>
            <person name="Barry K."/>
            <person name="Rajasekar S."/>
            <person name="Grimwood J."/>
            <person name="Han X."/>
            <person name="Sun S."/>
            <person name="Hou Z."/>
            <person name="He W."/>
            <person name="Dai G."/>
            <person name="Sun C."/>
            <person name="Schmutz J."/>
            <person name="Leebens-Mack J.H."/>
            <person name="Li F.W."/>
            <person name="Wang L."/>
        </authorList>
    </citation>
    <scope>NUCLEOTIDE SEQUENCE [LARGE SCALE GENOMIC DNA]</scope>
    <source>
        <strain evidence="2">cv. PW_Plant_1</strain>
    </source>
</reference>
<dbReference type="Proteomes" id="UP001162992">
    <property type="component" value="Chromosome 11"/>
</dbReference>
<evidence type="ECO:0000313" key="2">
    <source>
        <dbReference type="Proteomes" id="UP001162992"/>
    </source>
</evidence>
<protein>
    <submittedName>
        <fullName evidence="1">Uncharacterized protein</fullName>
    </submittedName>
</protein>
<organism evidence="1 2">
    <name type="scientific">Diphasiastrum complanatum</name>
    <name type="common">Issler's clubmoss</name>
    <name type="synonym">Lycopodium complanatum</name>
    <dbReference type="NCBI Taxonomy" id="34168"/>
    <lineage>
        <taxon>Eukaryota</taxon>
        <taxon>Viridiplantae</taxon>
        <taxon>Streptophyta</taxon>
        <taxon>Embryophyta</taxon>
        <taxon>Tracheophyta</taxon>
        <taxon>Lycopodiopsida</taxon>
        <taxon>Lycopodiales</taxon>
        <taxon>Lycopodiaceae</taxon>
        <taxon>Lycopodioideae</taxon>
        <taxon>Diphasiastrum</taxon>
    </lineage>
</organism>
<name>A0ACC2C866_DIPCM</name>
<comment type="caution">
    <text evidence="1">The sequence shown here is derived from an EMBL/GenBank/DDBJ whole genome shotgun (WGS) entry which is preliminary data.</text>
</comment>
<keyword evidence="2" id="KW-1185">Reference proteome</keyword>
<proteinExistence type="predicted"/>
<accession>A0ACC2C866</accession>
<evidence type="ECO:0000313" key="1">
    <source>
        <dbReference type="EMBL" id="KAJ7538059.1"/>
    </source>
</evidence>